<evidence type="ECO:0000256" key="1">
    <source>
        <dbReference type="SAM" id="MobiDB-lite"/>
    </source>
</evidence>
<dbReference type="EMBL" id="JBEFKJ010000015">
    <property type="protein sequence ID" value="KAL2042122.1"/>
    <property type="molecule type" value="Genomic_DNA"/>
</dbReference>
<reference evidence="2 3" key="1">
    <citation type="submission" date="2024-09" db="EMBL/GenBank/DDBJ databases">
        <title>Rethinking Asexuality: The Enigmatic Case of Functional Sexual Genes in Lepraria (Stereocaulaceae).</title>
        <authorList>
            <person name="Doellman M."/>
            <person name="Sun Y."/>
            <person name="Barcenas-Pena A."/>
            <person name="Lumbsch H.T."/>
            <person name="Grewe F."/>
        </authorList>
    </citation>
    <scope>NUCLEOTIDE SEQUENCE [LARGE SCALE GENOMIC DNA]</scope>
    <source>
        <strain evidence="2 3">Mercado 3170</strain>
    </source>
</reference>
<feature type="region of interest" description="Disordered" evidence="1">
    <location>
        <begin position="1"/>
        <end position="84"/>
    </location>
</feature>
<feature type="compositionally biased region" description="Basic and acidic residues" evidence="1">
    <location>
        <begin position="1"/>
        <end position="21"/>
    </location>
</feature>
<comment type="caution">
    <text evidence="2">The sequence shown here is derived from an EMBL/GenBank/DDBJ whole genome shotgun (WGS) entry which is preliminary data.</text>
</comment>
<evidence type="ECO:0000313" key="3">
    <source>
        <dbReference type="Proteomes" id="UP001590950"/>
    </source>
</evidence>
<sequence>MEDEAYREVHGAGVRQDEERQGRKHRVLSGENDEGAALRAQQLQEGRKPMEKGKYQRLNRFKSSDDDTNEEDEMSADDTGGAVF</sequence>
<accession>A0ABR4ACB1</accession>
<name>A0ABR4ACB1_9LECA</name>
<dbReference type="Proteomes" id="UP001590950">
    <property type="component" value="Unassembled WGS sequence"/>
</dbReference>
<keyword evidence="3" id="KW-1185">Reference proteome</keyword>
<organism evidence="2 3">
    <name type="scientific">Stereocaulon virgatum</name>
    <dbReference type="NCBI Taxonomy" id="373712"/>
    <lineage>
        <taxon>Eukaryota</taxon>
        <taxon>Fungi</taxon>
        <taxon>Dikarya</taxon>
        <taxon>Ascomycota</taxon>
        <taxon>Pezizomycotina</taxon>
        <taxon>Lecanoromycetes</taxon>
        <taxon>OSLEUM clade</taxon>
        <taxon>Lecanoromycetidae</taxon>
        <taxon>Lecanorales</taxon>
        <taxon>Lecanorineae</taxon>
        <taxon>Stereocaulaceae</taxon>
        <taxon>Stereocaulon</taxon>
    </lineage>
</organism>
<protein>
    <submittedName>
        <fullName evidence="2">Uncharacterized protein</fullName>
    </submittedName>
</protein>
<gene>
    <name evidence="2" type="ORF">N7G274_005310</name>
</gene>
<feature type="compositionally biased region" description="Acidic residues" evidence="1">
    <location>
        <begin position="66"/>
        <end position="76"/>
    </location>
</feature>
<proteinExistence type="predicted"/>
<evidence type="ECO:0000313" key="2">
    <source>
        <dbReference type="EMBL" id="KAL2042122.1"/>
    </source>
</evidence>
<feature type="compositionally biased region" description="Basic and acidic residues" evidence="1">
    <location>
        <begin position="45"/>
        <end position="54"/>
    </location>
</feature>